<dbReference type="InterPro" id="IPR001138">
    <property type="entry name" value="Zn2Cys6_DnaBD"/>
</dbReference>
<dbReference type="GO" id="GO:0008270">
    <property type="term" value="F:zinc ion binding"/>
    <property type="evidence" value="ECO:0007669"/>
    <property type="project" value="InterPro"/>
</dbReference>
<gene>
    <name evidence="3" type="ORF">NA56DRAFT_445759</name>
</gene>
<name>A0A2J6PG15_9HELO</name>
<keyword evidence="1" id="KW-0539">Nucleus</keyword>
<dbReference type="AlphaFoldDB" id="A0A2J6PG15"/>
<dbReference type="PANTHER" id="PTHR38791">
    <property type="entry name" value="ZN(II)2CYS6 TRANSCRIPTION FACTOR (EUROFUNG)-RELATED-RELATED"/>
    <property type="match status" value="1"/>
</dbReference>
<dbReference type="PROSITE" id="PS50048">
    <property type="entry name" value="ZN2_CY6_FUNGAL_2"/>
    <property type="match status" value="1"/>
</dbReference>
<evidence type="ECO:0000313" key="3">
    <source>
        <dbReference type="EMBL" id="PMD12985.1"/>
    </source>
</evidence>
<reference evidence="3 4" key="1">
    <citation type="submission" date="2016-05" db="EMBL/GenBank/DDBJ databases">
        <title>A degradative enzymes factory behind the ericoid mycorrhizal symbiosis.</title>
        <authorList>
            <consortium name="DOE Joint Genome Institute"/>
            <person name="Martino E."/>
            <person name="Morin E."/>
            <person name="Grelet G."/>
            <person name="Kuo A."/>
            <person name="Kohler A."/>
            <person name="Daghino S."/>
            <person name="Barry K."/>
            <person name="Choi C."/>
            <person name="Cichocki N."/>
            <person name="Clum A."/>
            <person name="Copeland A."/>
            <person name="Hainaut M."/>
            <person name="Haridas S."/>
            <person name="Labutti K."/>
            <person name="Lindquist E."/>
            <person name="Lipzen A."/>
            <person name="Khouja H.-R."/>
            <person name="Murat C."/>
            <person name="Ohm R."/>
            <person name="Olson A."/>
            <person name="Spatafora J."/>
            <person name="Veneault-Fourrey C."/>
            <person name="Henrissat B."/>
            <person name="Grigoriev I."/>
            <person name="Martin F."/>
            <person name="Perotto S."/>
        </authorList>
    </citation>
    <scope>NUCLEOTIDE SEQUENCE [LARGE SCALE GENOMIC DNA]</scope>
    <source>
        <strain evidence="3 4">UAMH 7357</strain>
    </source>
</reference>
<keyword evidence="4" id="KW-1185">Reference proteome</keyword>
<proteinExistence type="predicted"/>
<evidence type="ECO:0000259" key="2">
    <source>
        <dbReference type="PROSITE" id="PS50048"/>
    </source>
</evidence>
<dbReference type="SUPFAM" id="SSF57701">
    <property type="entry name" value="Zn2/Cys6 DNA-binding domain"/>
    <property type="match status" value="1"/>
</dbReference>
<dbReference type="GO" id="GO:0000981">
    <property type="term" value="F:DNA-binding transcription factor activity, RNA polymerase II-specific"/>
    <property type="evidence" value="ECO:0007669"/>
    <property type="project" value="InterPro"/>
</dbReference>
<organism evidence="3 4">
    <name type="scientific">Hyaloscypha hepaticicola</name>
    <dbReference type="NCBI Taxonomy" id="2082293"/>
    <lineage>
        <taxon>Eukaryota</taxon>
        <taxon>Fungi</taxon>
        <taxon>Dikarya</taxon>
        <taxon>Ascomycota</taxon>
        <taxon>Pezizomycotina</taxon>
        <taxon>Leotiomycetes</taxon>
        <taxon>Helotiales</taxon>
        <taxon>Hyaloscyphaceae</taxon>
        <taxon>Hyaloscypha</taxon>
    </lineage>
</organism>
<dbReference type="Gene3D" id="4.10.240.10">
    <property type="entry name" value="Zn(2)-C6 fungal-type DNA-binding domain"/>
    <property type="match status" value="1"/>
</dbReference>
<dbReference type="Pfam" id="PF00172">
    <property type="entry name" value="Zn_clus"/>
    <property type="match status" value="1"/>
</dbReference>
<evidence type="ECO:0000313" key="4">
    <source>
        <dbReference type="Proteomes" id="UP000235672"/>
    </source>
</evidence>
<dbReference type="InterPro" id="IPR053175">
    <property type="entry name" value="DHMBA_Reg_Transcription_Factor"/>
</dbReference>
<dbReference type="PROSITE" id="PS00463">
    <property type="entry name" value="ZN2_CY6_FUNGAL_1"/>
    <property type="match status" value="1"/>
</dbReference>
<protein>
    <recommendedName>
        <fullName evidence="2">Zn(2)-C6 fungal-type domain-containing protein</fullName>
    </recommendedName>
</protein>
<dbReference type="Proteomes" id="UP000235672">
    <property type="component" value="Unassembled WGS sequence"/>
</dbReference>
<dbReference type="STRING" id="1745343.A0A2J6PG15"/>
<evidence type="ECO:0000256" key="1">
    <source>
        <dbReference type="ARBA" id="ARBA00023242"/>
    </source>
</evidence>
<feature type="domain" description="Zn(2)-C6 fungal-type" evidence="2">
    <location>
        <begin position="7"/>
        <end position="35"/>
    </location>
</feature>
<sequence>MVHKTLGCANCKKRKLKCDLSRPGCQRCRRIGKDCPGYPDDWDLAFRSENAIVYTKVQKKQTAVSGYIEREPSSSLRSHSPRNDLSDNIEQHAICLFFCDYIIHSCPGICDGFLDYLPDLYGRYSEDSGLRQAVLAAAYANIAQKTRRKDLELEATSFYHGSLQKVKHNISNPQLATSDINMTAVILLGLYEGINNGSILNSSFEHTKGLSVLADLRGSSLHGKGPTLLQIACCQVNRKNIEFGLFPSPADERLHNLLDSTSRTSRLILNMFNVSIFSANAYHDIQSGIPERIWNTSVLHHFKKLENDNEQWESDARIAIPYQTTTCIVGDHPQSEGQKHHIYRGFWSETLWNKHRSVIITLSQALLARLDVAKSSSRDEDFETKDIIELPYKVTREIQIMVRDILASIAFSVGDIPSQFTVGMPKNVGGYFLIWTLKVILRCPVASEEQRDLARAALLRIGRQFGISYALKSAQVYMGMVDSPLPANSGRRPT</sequence>
<dbReference type="CDD" id="cd00067">
    <property type="entry name" value="GAL4"/>
    <property type="match status" value="1"/>
</dbReference>
<dbReference type="SMART" id="SM00066">
    <property type="entry name" value="GAL4"/>
    <property type="match status" value="1"/>
</dbReference>
<accession>A0A2J6PG15</accession>
<dbReference type="InterPro" id="IPR036864">
    <property type="entry name" value="Zn2-C6_fun-type_DNA-bd_sf"/>
</dbReference>
<dbReference type="OrthoDB" id="4491390at2759"/>
<dbReference type="EMBL" id="KZ613537">
    <property type="protein sequence ID" value="PMD12985.1"/>
    <property type="molecule type" value="Genomic_DNA"/>
</dbReference>